<dbReference type="InterPro" id="IPR036844">
    <property type="entry name" value="Hint_dom_sf"/>
</dbReference>
<dbReference type="SUPFAM" id="SSF51294">
    <property type="entry name" value="Hedgehog/intein (Hint) domain"/>
    <property type="match status" value="1"/>
</dbReference>
<dbReference type="CDD" id="cd00081">
    <property type="entry name" value="Hint"/>
    <property type="match status" value="1"/>
</dbReference>
<proteinExistence type="predicted"/>
<organism evidence="3 4">
    <name type="scientific">Kineosporia mesophila</name>
    <dbReference type="NCBI Taxonomy" id="566012"/>
    <lineage>
        <taxon>Bacteria</taxon>
        <taxon>Bacillati</taxon>
        <taxon>Actinomycetota</taxon>
        <taxon>Actinomycetes</taxon>
        <taxon>Kineosporiales</taxon>
        <taxon>Kineosporiaceae</taxon>
        <taxon>Kineosporia</taxon>
    </lineage>
</organism>
<dbReference type="InterPro" id="IPR003587">
    <property type="entry name" value="Hint_dom_N"/>
</dbReference>
<feature type="region of interest" description="Disordered" evidence="1">
    <location>
        <begin position="470"/>
        <end position="527"/>
    </location>
</feature>
<keyword evidence="4" id="KW-1185">Reference proteome</keyword>
<dbReference type="Gene3D" id="2.180.10.10">
    <property type="entry name" value="RHS repeat-associated core"/>
    <property type="match status" value="1"/>
</dbReference>
<dbReference type="EMBL" id="BAAAZO010000009">
    <property type="protein sequence ID" value="GAA3624752.1"/>
    <property type="molecule type" value="Genomic_DNA"/>
</dbReference>
<dbReference type="InterPro" id="IPR030934">
    <property type="entry name" value="Intein_C"/>
</dbReference>
<reference evidence="4" key="1">
    <citation type="journal article" date="2019" name="Int. J. Syst. Evol. Microbiol.">
        <title>The Global Catalogue of Microorganisms (GCM) 10K type strain sequencing project: providing services to taxonomists for standard genome sequencing and annotation.</title>
        <authorList>
            <consortium name="The Broad Institute Genomics Platform"/>
            <consortium name="The Broad Institute Genome Sequencing Center for Infectious Disease"/>
            <person name="Wu L."/>
            <person name="Ma J."/>
        </authorList>
    </citation>
    <scope>NUCLEOTIDE SEQUENCE [LARGE SCALE GENOMIC DNA]</scope>
    <source>
        <strain evidence="4">JCM 16902</strain>
    </source>
</reference>
<evidence type="ECO:0000259" key="2">
    <source>
        <dbReference type="SMART" id="SM00306"/>
    </source>
</evidence>
<dbReference type="Gene3D" id="2.170.16.10">
    <property type="entry name" value="Hedgehog/Intein (Hint) domain"/>
    <property type="match status" value="1"/>
</dbReference>
<dbReference type="Proteomes" id="UP001501074">
    <property type="component" value="Unassembled WGS sequence"/>
</dbReference>
<evidence type="ECO:0000256" key="1">
    <source>
        <dbReference type="SAM" id="MobiDB-lite"/>
    </source>
</evidence>
<protein>
    <recommendedName>
        <fullName evidence="2">Hint domain-containing protein</fullName>
    </recommendedName>
</protein>
<dbReference type="Pfam" id="PF07591">
    <property type="entry name" value="PT-HINT"/>
    <property type="match status" value="1"/>
</dbReference>
<gene>
    <name evidence="3" type="ORF">GCM10022223_47290</name>
</gene>
<dbReference type="NCBIfam" id="TIGR03696">
    <property type="entry name" value="Rhs_assc_core"/>
    <property type="match status" value="1"/>
</dbReference>
<accession>A0ABP7A4E6</accession>
<dbReference type="PANTHER" id="PTHR32305">
    <property type="match status" value="1"/>
</dbReference>
<dbReference type="InterPro" id="IPR022385">
    <property type="entry name" value="Rhs_assc_core"/>
</dbReference>
<comment type="caution">
    <text evidence="3">The sequence shown here is derived from an EMBL/GenBank/DDBJ whole genome shotgun (WGS) entry which is preliminary data.</text>
</comment>
<feature type="domain" description="Hint" evidence="2">
    <location>
        <begin position="645"/>
        <end position="746"/>
    </location>
</feature>
<evidence type="ECO:0000313" key="4">
    <source>
        <dbReference type="Proteomes" id="UP001501074"/>
    </source>
</evidence>
<sequence length="894" mass="95639">MDGQPLSSTLTLPSTETGLCVSGATNKCAYTQQMLYRPNGQISKVSVPAAADLPQETLTTTYYERGHTGGFSGALTGAGSQVYVQDVVYNQFDQVLRKGLGEYGNRVTQSYRFDEPTGRLTKYFALPDNKTYVYNQTYTYTDSGNVTSIKDAPEGGQPSETQCFTYDYRQRLSEAWTPTSLSCTAAPNKAALGGPAPYWRSYTYDAAGNRKSETAHATTDTTRTYTYPASGGAPGSAPHAVTSVASVTGTAAAVTQKYAYDEAGNMTCRPTGATANTCPSTGTKDAAGQALTWTDEGSQSTATDKSGTTSYVYDADGNRLIRRDPTGTTVYLTGGQEVRKPTSGTATATRYYSHDGENVAVRTKAGLNWLLNDHHGTSTAFVAAVGLVATRRRMLPFGEDRGTAPASWPGDKGFLGGTKDNTGLTHLGAREYDPKLGRFVSVDPVMDLTKPDQWNGYSYANDNPVTLADPSGLNPCTSDDGPDCMVGGDGKATSRKEHNKKKKEANGHASTSSNSTGTSSGSSSRGTSHVWWYGPPKAPIDIAPALPVVEKEHHSGFWGTTWKYTKVVAGEVTGFNDAKNCLMEGDVAGCTMTGITLFPPARIVKLGAKGAKAGWKGARFLQKGAKAANAGDEAGAATKGLSKCLNSFAGPTLVLMADGTSKPIKDVEIGDKVLATDPATGESGARTVTAVMVHQDTELTDLSIRDESGKTAVVHTTQEHPFWNAGDRQWTDARDLKAGDQLTPTTGALPEVMQVRVFDGSATMYNLTVADIHTYYVLTGATPVLVHNCGTGNVSDKIMKDHILPRHDADHADAWKWAEKSKFEDWVAPDHIRNWAKLAMRKPMDNMNVGTGSAHRHVLDIKSRYPIGYDADGNDLYSVAVWVRNGAVESVHPY</sequence>
<dbReference type="InterPro" id="IPR050708">
    <property type="entry name" value="T6SS_VgrG/RHS"/>
</dbReference>
<dbReference type="SMART" id="SM00306">
    <property type="entry name" value="HintN"/>
    <property type="match status" value="1"/>
</dbReference>
<dbReference type="PANTHER" id="PTHR32305:SF17">
    <property type="entry name" value="TRNA NUCLEASE WAPA"/>
    <property type="match status" value="1"/>
</dbReference>
<feature type="compositionally biased region" description="Low complexity" evidence="1">
    <location>
        <begin position="510"/>
        <end position="527"/>
    </location>
</feature>
<name>A0ABP7A4E6_9ACTN</name>
<dbReference type="NCBIfam" id="TIGR01443">
    <property type="entry name" value="intein_Cterm"/>
    <property type="match status" value="1"/>
</dbReference>
<feature type="region of interest" description="Disordered" evidence="1">
    <location>
        <begin position="400"/>
        <end position="419"/>
    </location>
</feature>
<dbReference type="PROSITE" id="PS50818">
    <property type="entry name" value="INTEIN_C_TER"/>
    <property type="match status" value="1"/>
</dbReference>
<evidence type="ECO:0000313" key="3">
    <source>
        <dbReference type="EMBL" id="GAA3624752.1"/>
    </source>
</evidence>